<feature type="compositionally biased region" description="Acidic residues" evidence="1">
    <location>
        <begin position="266"/>
        <end position="290"/>
    </location>
</feature>
<dbReference type="EMBL" id="RCHS01000379">
    <property type="protein sequence ID" value="RMX59324.1"/>
    <property type="molecule type" value="Genomic_DNA"/>
</dbReference>
<dbReference type="STRING" id="46731.A0A3M6V0N8"/>
<accession>A0A3M6V0N8</accession>
<keyword evidence="3" id="KW-1185">Reference proteome</keyword>
<feature type="compositionally biased region" description="Basic and acidic residues" evidence="1">
    <location>
        <begin position="250"/>
        <end position="259"/>
    </location>
</feature>
<evidence type="ECO:0000313" key="3">
    <source>
        <dbReference type="Proteomes" id="UP000275408"/>
    </source>
</evidence>
<feature type="region of interest" description="Disordered" evidence="1">
    <location>
        <begin position="193"/>
        <end position="300"/>
    </location>
</feature>
<dbReference type="Proteomes" id="UP000275408">
    <property type="component" value="Unassembled WGS sequence"/>
</dbReference>
<proteinExistence type="predicted"/>
<dbReference type="OrthoDB" id="6019271at2759"/>
<evidence type="ECO:0000256" key="1">
    <source>
        <dbReference type="SAM" id="MobiDB-lite"/>
    </source>
</evidence>
<feature type="region of interest" description="Disordered" evidence="1">
    <location>
        <begin position="160"/>
        <end position="179"/>
    </location>
</feature>
<gene>
    <name evidence="2" type="ORF">pdam_00011905</name>
</gene>
<name>A0A3M6V0N8_POCDA</name>
<sequence>METKAISIGKIFSFCNNNKALSYTVLFLVVTNILAKFSTVFEAPCVSCTVTRTLSGFGGCSYDAVPFAFNSLKAGSPRAPRSPKAQRMEDQGSPLDFERSPLSSSAAEPGLRSEPPPLSGVDGDIKQAFGDRATGRNLRDDLLLAADNVTSAMSSLVKELNSEDEDEAVNFPNGNTDDTDLEALEQQVNQIRESLESQEARENSNLTNGDIVMTEPSEKVILHGPSRSGKTPKGRRAGSEGDTDTDDDDLNARKGDYKTSSRSQMTDDESYIQTDDDEGTQRTDDEDMEWQESIKRWVNR</sequence>
<organism evidence="2 3">
    <name type="scientific">Pocillopora damicornis</name>
    <name type="common">Cauliflower coral</name>
    <name type="synonym">Millepora damicornis</name>
    <dbReference type="NCBI Taxonomy" id="46731"/>
    <lineage>
        <taxon>Eukaryota</taxon>
        <taxon>Metazoa</taxon>
        <taxon>Cnidaria</taxon>
        <taxon>Anthozoa</taxon>
        <taxon>Hexacorallia</taxon>
        <taxon>Scleractinia</taxon>
        <taxon>Astrocoeniina</taxon>
        <taxon>Pocilloporidae</taxon>
        <taxon>Pocillopora</taxon>
    </lineage>
</organism>
<feature type="region of interest" description="Disordered" evidence="1">
    <location>
        <begin position="75"/>
        <end position="126"/>
    </location>
</feature>
<reference evidence="2 3" key="1">
    <citation type="journal article" date="2018" name="Sci. Rep.">
        <title>Comparative analysis of the Pocillopora damicornis genome highlights role of immune system in coral evolution.</title>
        <authorList>
            <person name="Cunning R."/>
            <person name="Bay R.A."/>
            <person name="Gillette P."/>
            <person name="Baker A.C."/>
            <person name="Traylor-Knowles N."/>
        </authorList>
    </citation>
    <scope>NUCLEOTIDE SEQUENCE [LARGE SCALE GENOMIC DNA]</scope>
    <source>
        <strain evidence="2">RSMAS</strain>
        <tissue evidence="2">Whole animal</tissue>
    </source>
</reference>
<dbReference type="AlphaFoldDB" id="A0A3M6V0N8"/>
<protein>
    <submittedName>
        <fullName evidence="2">Uncharacterized protein</fullName>
    </submittedName>
</protein>
<feature type="compositionally biased region" description="Basic and acidic residues" evidence="1">
    <location>
        <begin position="193"/>
        <end position="202"/>
    </location>
</feature>
<comment type="caution">
    <text evidence="2">The sequence shown here is derived from an EMBL/GenBank/DDBJ whole genome shotgun (WGS) entry which is preliminary data.</text>
</comment>
<evidence type="ECO:0000313" key="2">
    <source>
        <dbReference type="EMBL" id="RMX59324.1"/>
    </source>
</evidence>